<keyword evidence="5" id="KW-0433">Leucine-rich repeat</keyword>
<accession>A0A8S0WM97</accession>
<evidence type="ECO:0000256" key="12">
    <source>
        <dbReference type="ARBA" id="ARBA00032637"/>
    </source>
</evidence>
<feature type="compositionally biased region" description="Polar residues" evidence="13">
    <location>
        <begin position="1781"/>
        <end position="1794"/>
    </location>
</feature>
<dbReference type="InterPro" id="IPR000159">
    <property type="entry name" value="RA_dom"/>
</dbReference>
<dbReference type="InterPro" id="IPR003591">
    <property type="entry name" value="Leu-rich_rpt_typical-subtyp"/>
</dbReference>
<feature type="compositionally biased region" description="Basic residues" evidence="13">
    <location>
        <begin position="703"/>
        <end position="712"/>
    </location>
</feature>
<dbReference type="InterPro" id="IPR036457">
    <property type="entry name" value="PPM-type-like_dom_sf"/>
</dbReference>
<evidence type="ECO:0000256" key="10">
    <source>
        <dbReference type="ARBA" id="ARBA00023239"/>
    </source>
</evidence>
<dbReference type="InterPro" id="IPR050216">
    <property type="entry name" value="LRR_domain-containing"/>
</dbReference>
<evidence type="ECO:0000259" key="16">
    <source>
        <dbReference type="PROSITE" id="PS51746"/>
    </source>
</evidence>
<proteinExistence type="inferred from homology"/>
<dbReference type="SMART" id="SM00369">
    <property type="entry name" value="LRR_TYP"/>
    <property type="match status" value="9"/>
</dbReference>
<keyword evidence="6" id="KW-0479">Metal-binding</keyword>
<dbReference type="PANTHER" id="PTHR48051:SF1">
    <property type="entry name" value="RAS SUPPRESSOR PROTEIN 1"/>
    <property type="match status" value="1"/>
</dbReference>
<dbReference type="Gene3D" id="1.20.1280.50">
    <property type="match status" value="1"/>
</dbReference>
<dbReference type="InterPro" id="IPR001932">
    <property type="entry name" value="PPM-type_phosphatase-like_dom"/>
</dbReference>
<dbReference type="PANTHER" id="PTHR48051">
    <property type="match status" value="1"/>
</dbReference>
<reference evidence="17 18" key="1">
    <citation type="submission" date="2020-01" db="EMBL/GenBank/DDBJ databases">
        <authorList>
            <person name="Gupta K D."/>
        </authorList>
    </citation>
    <scope>NUCLEOTIDE SEQUENCE [LARGE SCALE GENOMIC DNA]</scope>
</reference>
<dbReference type="Pfam" id="PF00481">
    <property type="entry name" value="PP2C"/>
    <property type="match status" value="1"/>
</dbReference>
<name>A0A8S0WM97_CYCAE</name>
<dbReference type="Gene3D" id="3.30.70.1230">
    <property type="entry name" value="Nucleotide cyclase"/>
    <property type="match status" value="1"/>
</dbReference>
<dbReference type="EC" id="4.6.1.1" evidence="3"/>
<dbReference type="SMART" id="SM00365">
    <property type="entry name" value="LRR_SD22"/>
    <property type="match status" value="9"/>
</dbReference>
<keyword evidence="10" id="KW-0456">Lyase</keyword>
<dbReference type="InterPro" id="IPR055071">
    <property type="entry name" value="RA_PHLPP-like"/>
</dbReference>
<dbReference type="SMART" id="SM00364">
    <property type="entry name" value="LRR_BAC"/>
    <property type="match status" value="11"/>
</dbReference>
<dbReference type="PROSITE" id="PS51746">
    <property type="entry name" value="PPM_2"/>
    <property type="match status" value="1"/>
</dbReference>
<dbReference type="Pfam" id="PF13855">
    <property type="entry name" value="LRR_8"/>
    <property type="match status" value="2"/>
</dbReference>
<feature type="region of interest" description="Disordered" evidence="13">
    <location>
        <begin position="743"/>
        <end position="924"/>
    </location>
</feature>
<evidence type="ECO:0000256" key="11">
    <source>
        <dbReference type="ARBA" id="ARBA00032597"/>
    </source>
</evidence>
<evidence type="ECO:0000256" key="13">
    <source>
        <dbReference type="SAM" id="MobiDB-lite"/>
    </source>
</evidence>
<dbReference type="Gene3D" id="3.80.10.10">
    <property type="entry name" value="Ribonuclease Inhibitor"/>
    <property type="match status" value="3"/>
</dbReference>
<dbReference type="GO" id="GO:0006171">
    <property type="term" value="P:cAMP biosynthetic process"/>
    <property type="evidence" value="ECO:0007669"/>
    <property type="project" value="UniProtKB-KW"/>
</dbReference>
<dbReference type="SMART" id="SM00044">
    <property type="entry name" value="CYCc"/>
    <property type="match status" value="1"/>
</dbReference>
<feature type="region of interest" description="Disordered" evidence="13">
    <location>
        <begin position="1775"/>
        <end position="1794"/>
    </location>
</feature>
<dbReference type="Proteomes" id="UP000467700">
    <property type="component" value="Unassembled WGS sequence"/>
</dbReference>
<feature type="compositionally biased region" description="Basic and acidic residues" evidence="13">
    <location>
        <begin position="611"/>
        <end position="623"/>
    </location>
</feature>
<feature type="compositionally biased region" description="Low complexity" evidence="13">
    <location>
        <begin position="895"/>
        <end position="904"/>
    </location>
</feature>
<dbReference type="InterPro" id="IPR029787">
    <property type="entry name" value="Nucleotide_cyclase"/>
</dbReference>
<evidence type="ECO:0000256" key="6">
    <source>
        <dbReference type="ARBA" id="ARBA00022723"/>
    </source>
</evidence>
<dbReference type="GO" id="GO:0046872">
    <property type="term" value="F:metal ion binding"/>
    <property type="evidence" value="ECO:0007669"/>
    <property type="project" value="UniProtKB-KW"/>
</dbReference>
<organism evidence="17 18">
    <name type="scientific">Cyclocybe aegerita</name>
    <name type="common">Black poplar mushroom</name>
    <name type="synonym">Agrocybe aegerita</name>
    <dbReference type="NCBI Taxonomy" id="1973307"/>
    <lineage>
        <taxon>Eukaryota</taxon>
        <taxon>Fungi</taxon>
        <taxon>Dikarya</taxon>
        <taxon>Basidiomycota</taxon>
        <taxon>Agaricomycotina</taxon>
        <taxon>Agaricomycetes</taxon>
        <taxon>Agaricomycetidae</taxon>
        <taxon>Agaricales</taxon>
        <taxon>Agaricineae</taxon>
        <taxon>Bolbitiaceae</taxon>
        <taxon>Cyclocybe</taxon>
    </lineage>
</organism>
<keyword evidence="9" id="KW-0115">cAMP biosynthesis</keyword>
<evidence type="ECO:0000256" key="9">
    <source>
        <dbReference type="ARBA" id="ARBA00022998"/>
    </source>
</evidence>
<dbReference type="InterPro" id="IPR001810">
    <property type="entry name" value="F-box_dom"/>
</dbReference>
<feature type="domain" description="Ras-associating" evidence="15">
    <location>
        <begin position="927"/>
        <end position="1018"/>
    </location>
</feature>
<feature type="compositionally biased region" description="Low complexity" evidence="13">
    <location>
        <begin position="745"/>
        <end position="766"/>
    </location>
</feature>
<dbReference type="GO" id="GO:0004016">
    <property type="term" value="F:adenylate cyclase activity"/>
    <property type="evidence" value="ECO:0007669"/>
    <property type="project" value="UniProtKB-EC"/>
</dbReference>
<gene>
    <name evidence="17" type="ORF">AAE3_LOCUS2827</name>
</gene>
<dbReference type="EMBL" id="CACVBS010000030">
    <property type="protein sequence ID" value="CAA7260812.1"/>
    <property type="molecule type" value="Genomic_DNA"/>
</dbReference>
<comment type="caution">
    <text evidence="17">The sequence shown here is derived from an EMBL/GenBank/DDBJ whole genome shotgun (WGS) entry which is preliminary data.</text>
</comment>
<feature type="region of interest" description="Disordered" evidence="13">
    <location>
        <begin position="555"/>
        <end position="578"/>
    </location>
</feature>
<dbReference type="PROSITE" id="PS50125">
    <property type="entry name" value="GUANYLATE_CYCLASE_2"/>
    <property type="match status" value="1"/>
</dbReference>
<dbReference type="SUPFAM" id="SSF81606">
    <property type="entry name" value="PP2C-like"/>
    <property type="match status" value="1"/>
</dbReference>
<feature type="compositionally biased region" description="Polar residues" evidence="13">
    <location>
        <begin position="624"/>
        <end position="637"/>
    </location>
</feature>
<dbReference type="InterPro" id="IPR001054">
    <property type="entry name" value="A/G_cyclase"/>
</dbReference>
<sequence length="2374" mass="266186">MDMSPDALLLIFIYATDPSPQLPAVSQVCRPWRAVSLSIPSLWTHISLDLRRKTSRSKGFLSFLSTLLARSENAPLVVWIAVSDSRHPALDTLVRHSNRWRTAAMHAPVGVISTLRGVRGRLECLETLELTVGAASDATESVVYDMFQFAPSLHKVCIRSERPVVFVLPWAQLTHYDDAQGGHGDVIASLTSIKELRTTWRAPNSSNDTLMTLNDLDKLDITFFYLSHRDFFERLVLPNVKEIIIKDHAGTPVLPLTAMLSRSPSPILLQKLTFHTEFNKPGQLTSLLQLVPHLQELNICLPPIDDLTNFIYFSEQSQLVPNLQKLRFVANSVRESSAILRPLAFTRCEWEGDDLWNEYDIKPPQRTTLLSSFVIAFREPQIHCEEREYLEVPRPILDGAADKECLNLLWYWRQQILDAMPWIAEATVERKRSLTARQLRFLDRMFSSVEHFNPTNVQHLHTTRLHLTLDLLRSYRPSHIPGNKKYHFQRRADKILERWSPLLLSDIENRQWALQGHDTLVYIPLGDQDAVDQNGLARYEASGWGTINDDSTIAPWLDLPPTPPPKSATHSKFSSSSKTLGFGPKASFASLVSLGQSSSRNGQSQSTLHLPESKRRSADDGDSSRTLVYSGSSTNSGEIRKAKSSIFSKLKSRPSKAHLRNDSDDAVHPSLLPPVPPLPAERGMNNLLNTFVSPSLSAPPGKKDKKGKKKSNGHVPPTPPPKGEEEFKIDLDFEHMDGIVNMNLASTSGPSRDPSSPSSGFDSAHSYSDHSSHHQHTYSFLPPSEFSDPFSTTSLQDKRKGIMPGVDFRRVSPKTPMPPRPTASTSSGPGSPTWVAPESWAVEKGTEDPYNSTTNGDVSEVHDSDSDLSNEGALIPIGRRREDSLRPNGKSKDPASASFSSISSTMTVKRVSRPSLRGLPQQPPPGFSYKMRIHRQNNTYHVVAIGLDTTVAMFSQKLSKKLKPEEDRVQHNLYMKEQGRERILGQNECPAQIVKLRMEQAGYDFEDGLHLLGAESLGILLRFVYKSQLLAGEEQIPFDTFAFVDLSGRGLRTIPVILHQHADSIISLRLSRNPMLEIPLDFIQSCTTLRELRLTHMYMKKVPQSLRYSTTLHRLDLSSNCIKDLEEAYLDHIQGLLALIVQNNRLEKLPWHFPRLRSLVTLNISNNKFRKFPSVLISMENLRELDISFNMITELPDDIGRLKTLERFILVGNQISKFPDDCSGLVSLRMLDCRRNQISDLSSVCMLPQLNSLSADHNMVHALDLSLGAHLTTLDASHNDITQLSLVPGPMGKLPYALTSLDLSYAKLSSLDDLALSQLSSLRTLKLDHNSIRSIPESLGELKWLETLSCTDNKLDALPSNIGNLQRLEVLDAHNNSLTELPQSLWNCASLMKINVTSNFLGGWHDPPVMSMQESPVVETDLAFIDMGRKTSTASITSTRNLPPLVHSLDKLYLGENCFTDNVIHPLMIFKELKVLNLSFNEIQDLPPNFFRNMTQLEELYLSGNKLTSIPVEDFPRLTKLTTLYLNGNKLHTLPQELGKVYNLTILDVGSNVLKYNINNWEFDWNWNFNTNLKYLNLSGNKRLVIKAEGKRPHEVASSRMSRYLDGPELSTPMLSGFTNLTQLKVLGLMDVTITTTAKDASVDIPDENADRRVRTSSSSICGMGYGIADSLGKDDHLTMLDLVYEPPLQKSEGEVVFAMFGRTHPSKHIKPGSSPNKLAKYIHSSFMRVFMTQLGAVYDKQAREGVPEELRREGIPKALHWTFLKLNQDLRESLHHAPRKNSQASTTTQQGADAQYTRTGVSGIALYFFEKTIFAANVGDALAVVSRQGVCHEISRKHDPYDRLETARIRAAEGFVSPPGLVNDDVDVSRAFGYYQHFPPINARPDIFVYDLTDMDEFVIVANSGLWDFVPFQTAVDIARTVMRTERPDPMLAAQKLRDFAISYGSEGTTMIMVIWVADRVNASRSRQPTLDSIVDPQAYRARRKDEVRDKIINRLNGEVPPPIGHVTLAFTDIRNSTHLWEVNPGMPTAMRLHNHLLRRQLRFCGGYEVKTEGDAFMCSFPTALAAVWWCLSVQVELLQEQWPLEILECEDGKPIYDEDGRLIARGLSVRMGIHSGMPVCETDVITRRMDYFGPMVNRSARINGCAQGGQIMCSNDIIREINAKVKEIEEETEYSKLQSPQAVEAIRRLDPVIIPIGEVKLKGIELPEVLSAIYPAGLQGRHELKDVPSDTTASGSRVQFSSAQMRELGVLCLRIEALSSGRIFKALPDRKGSIQSNPEFEEREDSSSIFYGDPNILLPPVTDLSTDSDLMSVLDSLILRIENAIASIAQRYQLPSSKSSENPSESLLDALNEDGVLDEETIEYIASILRRR</sequence>
<dbReference type="GO" id="GO:0005737">
    <property type="term" value="C:cytoplasm"/>
    <property type="evidence" value="ECO:0007669"/>
    <property type="project" value="TreeGrafter"/>
</dbReference>
<feature type="domain" description="PPM-type phosphatase" evidence="16">
    <location>
        <begin position="1655"/>
        <end position="1958"/>
    </location>
</feature>
<dbReference type="Pfam" id="PF23598">
    <property type="entry name" value="LRR_14"/>
    <property type="match status" value="1"/>
</dbReference>
<dbReference type="PROSITE" id="PS50200">
    <property type="entry name" value="RA"/>
    <property type="match status" value="1"/>
</dbReference>
<dbReference type="CDD" id="cd07302">
    <property type="entry name" value="CHD"/>
    <property type="match status" value="1"/>
</dbReference>
<evidence type="ECO:0000256" key="7">
    <source>
        <dbReference type="ARBA" id="ARBA00022737"/>
    </source>
</evidence>
<feature type="compositionally biased region" description="Polar residues" evidence="13">
    <location>
        <begin position="686"/>
        <end position="696"/>
    </location>
</feature>
<comment type="similarity">
    <text evidence="2">Belongs to the adenylyl cyclase class-3 family.</text>
</comment>
<keyword evidence="8" id="KW-0460">Magnesium</keyword>
<evidence type="ECO:0000259" key="15">
    <source>
        <dbReference type="PROSITE" id="PS50200"/>
    </source>
</evidence>
<evidence type="ECO:0000256" key="5">
    <source>
        <dbReference type="ARBA" id="ARBA00022614"/>
    </source>
</evidence>
<feature type="compositionally biased region" description="Basic and acidic residues" evidence="13">
    <location>
        <begin position="879"/>
        <end position="893"/>
    </location>
</feature>
<dbReference type="InterPro" id="IPR055414">
    <property type="entry name" value="LRR_R13L4/SHOC2-like"/>
</dbReference>
<dbReference type="CDD" id="cd00143">
    <property type="entry name" value="PP2Cc"/>
    <property type="match status" value="1"/>
</dbReference>
<evidence type="ECO:0000313" key="17">
    <source>
        <dbReference type="EMBL" id="CAA7260812.1"/>
    </source>
</evidence>
<evidence type="ECO:0000256" key="4">
    <source>
        <dbReference type="ARBA" id="ARBA00021420"/>
    </source>
</evidence>
<feature type="compositionally biased region" description="Low complexity" evidence="13">
    <location>
        <begin position="596"/>
        <end position="606"/>
    </location>
</feature>
<dbReference type="Pfam" id="PF00211">
    <property type="entry name" value="Guanylate_cyc"/>
    <property type="match status" value="1"/>
</dbReference>
<comment type="catalytic activity">
    <reaction evidence="1">
        <text>ATP = 3',5'-cyclic AMP + diphosphate</text>
        <dbReference type="Rhea" id="RHEA:15389"/>
        <dbReference type="ChEBI" id="CHEBI:30616"/>
        <dbReference type="ChEBI" id="CHEBI:33019"/>
        <dbReference type="ChEBI" id="CHEBI:58165"/>
        <dbReference type="EC" id="4.6.1.1"/>
    </reaction>
</comment>
<dbReference type="SUPFAM" id="SSF52058">
    <property type="entry name" value="L domain-like"/>
    <property type="match status" value="2"/>
</dbReference>
<evidence type="ECO:0000259" key="14">
    <source>
        <dbReference type="PROSITE" id="PS50125"/>
    </source>
</evidence>
<feature type="compositionally biased region" description="Low complexity" evidence="13">
    <location>
        <begin position="822"/>
        <end position="833"/>
    </location>
</feature>
<dbReference type="Gene3D" id="3.60.40.10">
    <property type="entry name" value="PPM-type phosphatase domain"/>
    <property type="match status" value="1"/>
</dbReference>
<feature type="compositionally biased region" description="Low complexity" evidence="13">
    <location>
        <begin position="567"/>
        <end position="578"/>
    </location>
</feature>
<feature type="domain" description="Guanylate cyclase" evidence="14">
    <location>
        <begin position="2009"/>
        <end position="2145"/>
    </location>
</feature>
<dbReference type="PROSITE" id="PS51450">
    <property type="entry name" value="LRR"/>
    <property type="match status" value="5"/>
</dbReference>
<keyword evidence="7" id="KW-0677">Repeat</keyword>
<dbReference type="OrthoDB" id="2021138at2759"/>
<dbReference type="SMART" id="SM00332">
    <property type="entry name" value="PP2Cc"/>
    <property type="match status" value="1"/>
</dbReference>
<evidence type="ECO:0000313" key="18">
    <source>
        <dbReference type="Proteomes" id="UP000467700"/>
    </source>
</evidence>
<evidence type="ECO:0000256" key="8">
    <source>
        <dbReference type="ARBA" id="ARBA00022842"/>
    </source>
</evidence>
<evidence type="ECO:0000256" key="3">
    <source>
        <dbReference type="ARBA" id="ARBA00012201"/>
    </source>
</evidence>
<dbReference type="SUPFAM" id="SSF55073">
    <property type="entry name" value="Nucleotide cyclase"/>
    <property type="match status" value="1"/>
</dbReference>
<dbReference type="InterPro" id="IPR032675">
    <property type="entry name" value="LRR_dom_sf"/>
</dbReference>
<dbReference type="GO" id="GO:0035556">
    <property type="term" value="P:intracellular signal transduction"/>
    <property type="evidence" value="ECO:0007669"/>
    <property type="project" value="InterPro"/>
</dbReference>
<evidence type="ECO:0000256" key="1">
    <source>
        <dbReference type="ARBA" id="ARBA00001593"/>
    </source>
</evidence>
<dbReference type="Pfam" id="PF12937">
    <property type="entry name" value="F-box-like"/>
    <property type="match status" value="1"/>
</dbReference>
<keyword evidence="18" id="KW-1185">Reference proteome</keyword>
<feature type="region of interest" description="Disordered" evidence="13">
    <location>
        <begin position="596"/>
        <end position="725"/>
    </location>
</feature>
<protein>
    <recommendedName>
        <fullName evidence="4">Adenylate cyclase</fullName>
        <ecNumber evidence="3">4.6.1.1</ecNumber>
    </recommendedName>
    <alternativeName>
        <fullName evidence="11">ATP pyrophosphate-lyase</fullName>
    </alternativeName>
    <alternativeName>
        <fullName evidence="12">Adenylyl cyclase</fullName>
    </alternativeName>
</protein>
<evidence type="ECO:0000256" key="2">
    <source>
        <dbReference type="ARBA" id="ARBA00005381"/>
    </source>
</evidence>
<dbReference type="Pfam" id="PF23010">
    <property type="entry name" value="RA_3"/>
    <property type="match status" value="1"/>
</dbReference>
<dbReference type="InterPro" id="IPR001611">
    <property type="entry name" value="Leu-rich_rpt"/>
</dbReference>